<evidence type="ECO:0000256" key="4">
    <source>
        <dbReference type="ARBA" id="ARBA00022448"/>
    </source>
</evidence>
<keyword evidence="6" id="KW-0653">Protein transport</keyword>
<gene>
    <name evidence="12" type="ORF">SNE40_009521</name>
</gene>
<comment type="subcellular location">
    <subcellularLocation>
        <location evidence="1">Golgi apparatus</location>
        <location evidence="1">trans-Golgi network</location>
    </subcellularLocation>
</comment>
<keyword evidence="7" id="KW-0333">Golgi apparatus</keyword>
<dbReference type="Pfam" id="PF07928">
    <property type="entry name" value="Vps54"/>
    <property type="match status" value="1"/>
</dbReference>
<evidence type="ECO:0000259" key="11">
    <source>
        <dbReference type="Pfam" id="PF10475"/>
    </source>
</evidence>
<dbReference type="Gene3D" id="1.20.1280.130">
    <property type="match status" value="1"/>
</dbReference>
<dbReference type="InterPro" id="IPR039745">
    <property type="entry name" value="Vps54"/>
</dbReference>
<dbReference type="GO" id="GO:0015031">
    <property type="term" value="P:protein transport"/>
    <property type="evidence" value="ECO:0007669"/>
    <property type="project" value="UniProtKB-KW"/>
</dbReference>
<evidence type="ECO:0000259" key="10">
    <source>
        <dbReference type="Pfam" id="PF07928"/>
    </source>
</evidence>
<evidence type="ECO:0000256" key="6">
    <source>
        <dbReference type="ARBA" id="ARBA00022927"/>
    </source>
</evidence>
<organism evidence="12 13">
    <name type="scientific">Patella caerulea</name>
    <name type="common">Rayed Mediterranean limpet</name>
    <dbReference type="NCBI Taxonomy" id="87958"/>
    <lineage>
        <taxon>Eukaryota</taxon>
        <taxon>Metazoa</taxon>
        <taxon>Spiralia</taxon>
        <taxon>Lophotrochozoa</taxon>
        <taxon>Mollusca</taxon>
        <taxon>Gastropoda</taxon>
        <taxon>Patellogastropoda</taxon>
        <taxon>Patelloidea</taxon>
        <taxon>Patellidae</taxon>
        <taxon>Patella</taxon>
    </lineage>
</organism>
<dbReference type="GO" id="GO:0005829">
    <property type="term" value="C:cytosol"/>
    <property type="evidence" value="ECO:0007669"/>
    <property type="project" value="GOC"/>
</dbReference>
<comment type="caution">
    <text evidence="12">The sequence shown here is derived from an EMBL/GenBank/DDBJ whole genome shotgun (WGS) entry which is preliminary data.</text>
</comment>
<dbReference type="Gene3D" id="6.10.250.860">
    <property type="match status" value="1"/>
</dbReference>
<keyword evidence="13" id="KW-1185">Reference proteome</keyword>
<evidence type="ECO:0000313" key="13">
    <source>
        <dbReference type="Proteomes" id="UP001347796"/>
    </source>
</evidence>
<evidence type="ECO:0000256" key="2">
    <source>
        <dbReference type="ARBA" id="ARBA00009150"/>
    </source>
</evidence>
<keyword evidence="4" id="KW-0813">Transport</keyword>
<evidence type="ECO:0000256" key="8">
    <source>
        <dbReference type="ARBA" id="ARBA00023054"/>
    </source>
</evidence>
<dbReference type="Proteomes" id="UP001347796">
    <property type="component" value="Unassembled WGS sequence"/>
</dbReference>
<evidence type="ECO:0000256" key="9">
    <source>
        <dbReference type="SAM" id="MobiDB-lite"/>
    </source>
</evidence>
<feature type="domain" description="Vacuolar protein sorting-associated protein 54 C-terminal" evidence="10">
    <location>
        <begin position="726"/>
        <end position="856"/>
    </location>
</feature>
<keyword evidence="5" id="KW-0597">Phosphoprotein</keyword>
<evidence type="ECO:0000256" key="7">
    <source>
        <dbReference type="ARBA" id="ARBA00023034"/>
    </source>
</evidence>
<dbReference type="InterPro" id="IPR012501">
    <property type="entry name" value="Vps54_C"/>
</dbReference>
<evidence type="ECO:0000256" key="1">
    <source>
        <dbReference type="ARBA" id="ARBA00004601"/>
    </source>
</evidence>
<comment type="similarity">
    <text evidence="2">Belongs to the VPS54 family.</text>
</comment>
<dbReference type="PANTHER" id="PTHR12965:SF0">
    <property type="entry name" value="VACUOLAR PROTEIN SORTING-ASSOCIATED PROTEIN 54"/>
    <property type="match status" value="1"/>
</dbReference>
<dbReference type="FunFam" id="1.20.1280.130:FF:000001">
    <property type="entry name" value="Vacuolar protein sorting-associated protein 54"/>
    <property type="match status" value="1"/>
</dbReference>
<evidence type="ECO:0000256" key="3">
    <source>
        <dbReference type="ARBA" id="ARBA00017665"/>
    </source>
</evidence>
<proteinExistence type="inferred from homology"/>
<evidence type="ECO:0000313" key="12">
    <source>
        <dbReference type="EMBL" id="KAK6181724.1"/>
    </source>
</evidence>
<dbReference type="GO" id="GO:0042147">
    <property type="term" value="P:retrograde transport, endosome to Golgi"/>
    <property type="evidence" value="ECO:0007669"/>
    <property type="project" value="InterPro"/>
</dbReference>
<feature type="region of interest" description="Disordered" evidence="9">
    <location>
        <begin position="89"/>
        <end position="111"/>
    </location>
</feature>
<dbReference type="GO" id="GO:0019905">
    <property type="term" value="F:syntaxin binding"/>
    <property type="evidence" value="ECO:0007669"/>
    <property type="project" value="TreeGrafter"/>
</dbReference>
<feature type="domain" description="Vacuolar protein sorting-associated protein 54 N-terminal" evidence="11">
    <location>
        <begin position="263"/>
        <end position="417"/>
    </location>
</feature>
<accession>A0AAN8PRP6</accession>
<keyword evidence="8" id="KW-0175">Coiled coil</keyword>
<evidence type="ECO:0000256" key="5">
    <source>
        <dbReference type="ARBA" id="ARBA00022553"/>
    </source>
</evidence>
<dbReference type="GO" id="GO:0006896">
    <property type="term" value="P:Golgi to vacuole transport"/>
    <property type="evidence" value="ECO:0007669"/>
    <property type="project" value="TreeGrafter"/>
</dbReference>
<reference evidence="12 13" key="1">
    <citation type="submission" date="2024-01" db="EMBL/GenBank/DDBJ databases">
        <title>The genome of the rayed Mediterranean limpet Patella caerulea (Linnaeus, 1758).</title>
        <authorList>
            <person name="Anh-Thu Weber A."/>
            <person name="Halstead-Nussloch G."/>
        </authorList>
    </citation>
    <scope>NUCLEOTIDE SEQUENCE [LARGE SCALE GENOMIC DNA]</scope>
    <source>
        <strain evidence="12">AATW-2023a</strain>
        <tissue evidence="12">Whole specimen</tissue>
    </source>
</reference>
<sequence>MSLLTEPIKLSVPWKKCLLCKETAAFKSPRDFCQHLRDFHCSKEGGSYVCRYGMNNVCQSLPVDGVSDKDYEDHVAKDHVYCGVGGARSKIKSRSTPDRSDDEYPSSVSSEPSIVRDQYRWTIFNSSVNLPAVLNNPRLAKRETDFFTKTWGTDFDQMDILPSPYIPEITAGDFDNYLRKTAARHRKHVRNVKRLSEPSDSAHPLHNIKELEKNREELNQIPKLFMLPNFTLENLDTFSAVFPWLVESKSEHQSTRQSSKLLQEKLSHYLDIVEVQIAKQISVKSDAFFHAMTSHDELQEQLLHTCQAIKKLRDKTHSVDENLAKGQLKLLKLCRSRANYFHLFNKLKSMSAIHQTQQIIQTLLGTNEFVGALDLISTTQDILTQHLAGIHSFRHLGSQLNELEKLIDKMLQADFCKYISEELNRPLTDTDLLAEEEKLVSIVFGMLKQNNFSFIETFKDESFTSIKATVKQTVIEHVCVVDDVDTEGNIRGLGDQMRLLNYPKWMELLKSLFSNMLVLLERAKAYSGVVEDVIGISAGRTKSPSPIASPLHNVTKLQLQEPQHLHVTVTTDVDITISDNDYMKSIHGLKDMLCQICDYAHDRCVKVFTARAKDGFLERLSLSEFVALSREVESFVSDCENVCGRRSISLHSILQSQSNRFVCKFHEERKSKLSLILDNERWKQADVPVEFQDLVDHISQSGDLTIPERRNDTDRRPQECLTVDSQKFAVVGTVLMLIKMIVEYCQCMDDIPNIAPDLLTRLIELIKNFNSRTCQLVIGAGALSMVGLKTITTKNLALASRCLQLIVHYIPKVRQHFQDKLPSKNQSMLKYFDQVVKDYENHIEEINNKFVCIMEKELETRLHKYEVKAPMPSNCFRTICKNNTKLHEALIDILPVSQVKLIFMRINKVFKDILEKQLFKLNVTNDGGPQHGLVMSDLMFYSGSFKSLKGLEDLAIEFNDIWTKR</sequence>
<dbReference type="EMBL" id="JAZGQO010000007">
    <property type="protein sequence ID" value="KAK6181724.1"/>
    <property type="molecule type" value="Genomic_DNA"/>
</dbReference>
<name>A0AAN8PRP6_PATCE</name>
<dbReference type="Pfam" id="PF10475">
    <property type="entry name" value="Vps54_N"/>
    <property type="match status" value="1"/>
</dbReference>
<dbReference type="InterPro" id="IPR019515">
    <property type="entry name" value="VPS54_N"/>
</dbReference>
<dbReference type="GO" id="GO:0000938">
    <property type="term" value="C:GARP complex"/>
    <property type="evidence" value="ECO:0007669"/>
    <property type="project" value="InterPro"/>
</dbReference>
<protein>
    <recommendedName>
        <fullName evidence="3">Vacuolar protein sorting-associated protein 54</fullName>
    </recommendedName>
</protein>
<dbReference type="AlphaFoldDB" id="A0AAN8PRP6"/>
<dbReference type="PANTHER" id="PTHR12965">
    <property type="entry name" value="VACUOLAR PROTEIN SORTING 54"/>
    <property type="match status" value="1"/>
</dbReference>